<keyword evidence="5" id="KW-0732">Signal</keyword>
<feature type="compositionally biased region" description="Basic and acidic residues" evidence="15">
    <location>
        <begin position="387"/>
        <end position="396"/>
    </location>
</feature>
<dbReference type="SUPFAM" id="SSF53300">
    <property type="entry name" value="vWA-like"/>
    <property type="match status" value="2"/>
</dbReference>
<keyword evidence="10 19" id="KW-0176">Collagen</keyword>
<dbReference type="Gene3D" id="4.10.410.10">
    <property type="entry name" value="Pancreatic trypsin inhibitor Kunitz domain"/>
    <property type="match status" value="1"/>
</dbReference>
<dbReference type="PROSITE" id="PS50279">
    <property type="entry name" value="BPTI_KUNITZ_2"/>
    <property type="match status" value="1"/>
</dbReference>
<evidence type="ECO:0000256" key="7">
    <source>
        <dbReference type="ARBA" id="ARBA00022869"/>
    </source>
</evidence>
<dbReference type="FunFam" id="4.10.410.10:FF:000020">
    <property type="entry name" value="Collagen, type VI, alpha 3"/>
    <property type="match status" value="1"/>
</dbReference>
<dbReference type="SUPFAM" id="SSF57362">
    <property type="entry name" value="BPTI-like"/>
    <property type="match status" value="1"/>
</dbReference>
<dbReference type="Pfam" id="PF00014">
    <property type="entry name" value="Kunitz_BPTI"/>
    <property type="match status" value="1"/>
</dbReference>
<evidence type="ECO:0000259" key="17">
    <source>
        <dbReference type="PROSITE" id="PS50279"/>
    </source>
</evidence>
<protein>
    <recommendedName>
        <fullName evidence="14">Collagen alpha-1(XXVIII) chain</fullName>
    </recommendedName>
</protein>
<keyword evidence="8" id="KW-0130">Cell adhesion</keyword>
<evidence type="ECO:0000256" key="10">
    <source>
        <dbReference type="ARBA" id="ARBA00023119"/>
    </source>
</evidence>
<dbReference type="CDD" id="cd01450">
    <property type="entry name" value="vWFA_subfamily_ECM"/>
    <property type="match status" value="2"/>
</dbReference>
<feature type="compositionally biased region" description="Low complexity" evidence="15">
    <location>
        <begin position="367"/>
        <end position="377"/>
    </location>
</feature>
<dbReference type="PANTHER" id="PTHR24023">
    <property type="entry name" value="COLLAGEN ALPHA"/>
    <property type="match status" value="1"/>
</dbReference>
<dbReference type="GO" id="GO:0004867">
    <property type="term" value="F:serine-type endopeptidase inhibitor activity"/>
    <property type="evidence" value="ECO:0007669"/>
    <property type="project" value="UniProtKB-KW"/>
</dbReference>
<dbReference type="CDD" id="cd22628">
    <property type="entry name" value="Kunitz_collagen_alpha1_XXVIII"/>
    <property type="match status" value="1"/>
</dbReference>
<keyword evidence="18" id="KW-1185">Reference proteome</keyword>
<dbReference type="FunFam" id="3.40.50.410:FF:000003">
    <property type="entry name" value="Collagen type VI alpha 3 chain"/>
    <property type="match status" value="1"/>
</dbReference>
<evidence type="ECO:0000313" key="19">
    <source>
        <dbReference type="RefSeq" id="XP_033786920.1"/>
    </source>
</evidence>
<comment type="subcellular location">
    <subcellularLocation>
        <location evidence="1">Secreted</location>
        <location evidence="1">Extracellular space</location>
        <location evidence="1">Extracellular matrix</location>
        <location evidence="1">Basement membrane</location>
    </subcellularLocation>
</comment>
<dbReference type="Pfam" id="PF00092">
    <property type="entry name" value="VWA"/>
    <property type="match status" value="2"/>
</dbReference>
<name>A0A6P8PX90_GEOSA</name>
<dbReference type="InterPro" id="IPR008160">
    <property type="entry name" value="Collagen"/>
</dbReference>
<dbReference type="FunCoup" id="A0A6P8PX90">
    <property type="interactions" value="87"/>
</dbReference>
<dbReference type="Gene3D" id="3.40.50.410">
    <property type="entry name" value="von Willebrand factor, type A domain"/>
    <property type="match status" value="2"/>
</dbReference>
<dbReference type="RefSeq" id="XP_033786920.1">
    <property type="nucleotide sequence ID" value="XM_033931029.1"/>
</dbReference>
<gene>
    <name evidence="19" type="primary">COL28A1</name>
</gene>
<evidence type="ECO:0000256" key="1">
    <source>
        <dbReference type="ARBA" id="ARBA00004302"/>
    </source>
</evidence>
<reference evidence="19" key="1">
    <citation type="submission" date="2025-08" db="UniProtKB">
        <authorList>
            <consortium name="RefSeq"/>
        </authorList>
    </citation>
    <scope>IDENTIFICATION</scope>
</reference>
<keyword evidence="4" id="KW-0646">Protease inhibitor</keyword>
<evidence type="ECO:0000256" key="6">
    <source>
        <dbReference type="ARBA" id="ARBA00022737"/>
    </source>
</evidence>
<dbReference type="InterPro" id="IPR002035">
    <property type="entry name" value="VWF_A"/>
</dbReference>
<dbReference type="PANTHER" id="PTHR24023:SF1082">
    <property type="entry name" value="COLLAGEN TRIPLE HELIX REPEAT"/>
    <property type="match status" value="1"/>
</dbReference>
<comment type="similarity">
    <text evidence="13">Belongs to the VWA-containing collagen family.</text>
</comment>
<feature type="compositionally biased region" description="Low complexity" evidence="15">
    <location>
        <begin position="440"/>
        <end position="452"/>
    </location>
</feature>
<dbReference type="GO" id="GO:0007155">
    <property type="term" value="P:cell adhesion"/>
    <property type="evidence" value="ECO:0007669"/>
    <property type="project" value="UniProtKB-KW"/>
</dbReference>
<evidence type="ECO:0000256" key="8">
    <source>
        <dbReference type="ARBA" id="ARBA00022889"/>
    </source>
</evidence>
<feature type="compositionally biased region" description="Low complexity" evidence="15">
    <location>
        <begin position="482"/>
        <end position="492"/>
    </location>
</feature>
<evidence type="ECO:0000256" key="12">
    <source>
        <dbReference type="ARBA" id="ARBA00058139"/>
    </source>
</evidence>
<keyword evidence="6" id="KW-0677">Repeat</keyword>
<sequence length="1171" mass="121584">MKFEFVKRWHQRFWIMLSMWKIHSAFCCFSFLTVVANHAVYGQNRRKGTRPSPVTKQDLQDSSCLIDVVFILDSSESAKNVLFGKQKDFVIQFSEKVFQLKVGKPRKYNIKLAVMQFSSSVRIDLSFKDWTGPDNFKHIVRSMSYIGQGTYTYYAISNATHLFKSEGRAKSVKVALLMTDGVDHPKSPDVQGVSEAFRALGISFITIGLSDSAHKLANAAKLRLISGDPPSEPILILNDPNLIDRIINKLVTFANERCDQKPCECEKGEQGAHGPPGAHGRSGEKGERGPKGNQGDSAKGEQGEKGATGGPGYRGEKGERGECGTPGIKGDQGPEGPFGPRGPRGPQGISGPPGETGTKGIQGNKGEPGSFGPVGPVGAPGIGHQGPKGEKGEEGRIGPIGPNGIGEPGLPGPPGPNGLPGERGLTGEGIQGQKGEKGSEGPAGPLGSPGPSIKGDKGNIGPVGPAGPVGPTGIGVQGEQGIPGPKGSSGPRGIPGIGVPGPKGEQGETGLQGHPGPTVVGAPGPKGDTGVTGLRGDPGLSGKDGEAGKKGEQGLQGIRGPEGPSGKGEIGPKGDEGEKGSRGFPGLPGLQGPAGPKGEPGSSGPIGLPGPSLRGVPGPKGDPGSIGPPGVSGEPGHSIIGTKGNPGLPGPPGAPGLKGDGYPGVSGSPGLRGLPGPPGQIGTGDPGPKGEMGIRGPPGAPGSQGIGVPGSKGVMGQRGLPGPTGPPGYGSQGIKGDPGFQGLPGPKGSPGHGIPGQKGDYGAKGEMGKKGERGEIGDPGQAGSKGFPGPKGDPGLTKEDVIRLIIEICGCGVECKEAPVELVFVIDSSESVGPENFQRIKTFVKALIDRVTVNQVTTRVGIINFSHQVELSATLQQYSSKEDVKHAVEQMQYLGEGTFTATALNKANEVFEAARPEVRKVAIVITDGQADVRDKLNLELVVREAHAANIEMFVIGVVNMSDPSFPEFRNEMSLIASDPDSEHVYQIDDFFTLPALENKLLPKICEKNLSSYISLVLSSSHQPGFLKPDVDGLPVGTPAPIVHLPLNKTIDSFSSPEYNIEAKQHQFSPYVLGPTASLKGDQEKQSPFIHSLPGKHEASKIRTFSPPLDIAAHQDSGCLEPLEQGDCREYVPKWYYDKEANSCAQFWYGGCGGTSNRFESEKECLKACFYK</sequence>
<feature type="domain" description="VWFA" evidence="16">
    <location>
        <begin position="67"/>
        <end position="250"/>
    </location>
</feature>
<dbReference type="AlphaFoldDB" id="A0A6P8PX90"/>
<evidence type="ECO:0000259" key="16">
    <source>
        <dbReference type="PROSITE" id="PS50234"/>
    </source>
</evidence>
<feature type="compositionally biased region" description="Basic and acidic residues" evidence="15">
    <location>
        <begin position="761"/>
        <end position="776"/>
    </location>
</feature>
<dbReference type="InterPro" id="IPR002223">
    <property type="entry name" value="Kunitz_BPTI"/>
</dbReference>
<dbReference type="GeneID" id="117354126"/>
<dbReference type="Proteomes" id="UP000515159">
    <property type="component" value="Chromosome 2"/>
</dbReference>
<evidence type="ECO:0000256" key="13">
    <source>
        <dbReference type="ARBA" id="ARBA00061466"/>
    </source>
</evidence>
<dbReference type="GO" id="GO:0005604">
    <property type="term" value="C:basement membrane"/>
    <property type="evidence" value="ECO:0007669"/>
    <property type="project" value="UniProtKB-SubCell"/>
</dbReference>
<organism evidence="18 19">
    <name type="scientific">Geotrypetes seraphini</name>
    <name type="common">Gaboon caecilian</name>
    <name type="synonym">Caecilia seraphini</name>
    <dbReference type="NCBI Taxonomy" id="260995"/>
    <lineage>
        <taxon>Eukaryota</taxon>
        <taxon>Metazoa</taxon>
        <taxon>Chordata</taxon>
        <taxon>Craniata</taxon>
        <taxon>Vertebrata</taxon>
        <taxon>Euteleostomi</taxon>
        <taxon>Amphibia</taxon>
        <taxon>Gymnophiona</taxon>
        <taxon>Geotrypetes</taxon>
    </lineage>
</organism>
<evidence type="ECO:0000313" key="18">
    <source>
        <dbReference type="Proteomes" id="UP000515159"/>
    </source>
</evidence>
<feature type="region of interest" description="Disordered" evidence="15">
    <location>
        <begin position="264"/>
        <end position="794"/>
    </location>
</feature>
<evidence type="ECO:0000256" key="4">
    <source>
        <dbReference type="ARBA" id="ARBA00022690"/>
    </source>
</evidence>
<accession>A0A6P8PX90</accession>
<dbReference type="PROSITE" id="PS00280">
    <property type="entry name" value="BPTI_KUNITZ_1"/>
    <property type="match status" value="1"/>
</dbReference>
<dbReference type="FunFam" id="3.40.50.410:FF:000051">
    <property type="entry name" value="Collagen type XXVIII alpha 1 chain"/>
    <property type="match status" value="1"/>
</dbReference>
<evidence type="ECO:0000256" key="15">
    <source>
        <dbReference type="SAM" id="MobiDB-lite"/>
    </source>
</evidence>
<dbReference type="CTD" id="340267"/>
<dbReference type="InParanoid" id="A0A6P8PX90"/>
<dbReference type="InterPro" id="IPR036465">
    <property type="entry name" value="vWFA_dom_sf"/>
</dbReference>
<dbReference type="GO" id="GO:0005581">
    <property type="term" value="C:collagen trimer"/>
    <property type="evidence" value="ECO:0007669"/>
    <property type="project" value="UniProtKB-KW"/>
</dbReference>
<dbReference type="SMART" id="SM00131">
    <property type="entry name" value="KU"/>
    <property type="match status" value="1"/>
</dbReference>
<keyword evidence="3" id="KW-0272">Extracellular matrix</keyword>
<evidence type="ECO:0000256" key="14">
    <source>
        <dbReference type="ARBA" id="ARBA00070674"/>
    </source>
</evidence>
<feature type="compositionally biased region" description="Basic and acidic residues" evidence="15">
    <location>
        <begin position="543"/>
        <end position="552"/>
    </location>
</feature>
<evidence type="ECO:0000256" key="11">
    <source>
        <dbReference type="ARBA" id="ARBA00023157"/>
    </source>
</evidence>
<feature type="compositionally biased region" description="Low complexity" evidence="15">
    <location>
        <begin position="344"/>
        <end position="353"/>
    </location>
</feature>
<evidence type="ECO:0000256" key="3">
    <source>
        <dbReference type="ARBA" id="ARBA00022530"/>
    </source>
</evidence>
<feature type="compositionally biased region" description="Low complexity" evidence="15">
    <location>
        <begin position="665"/>
        <end position="674"/>
    </location>
</feature>
<dbReference type="InterPro" id="IPR036880">
    <property type="entry name" value="Kunitz_BPTI_sf"/>
</dbReference>
<feature type="compositionally biased region" description="Basic and acidic residues" evidence="15">
    <location>
        <begin position="281"/>
        <end position="290"/>
    </location>
</feature>
<evidence type="ECO:0000256" key="5">
    <source>
        <dbReference type="ARBA" id="ARBA00022729"/>
    </source>
</evidence>
<keyword evidence="2" id="KW-0964">Secreted</keyword>
<evidence type="ECO:0000256" key="9">
    <source>
        <dbReference type="ARBA" id="ARBA00022900"/>
    </source>
</evidence>
<dbReference type="OrthoDB" id="687730at2759"/>
<keyword evidence="11" id="KW-1015">Disulfide bond</keyword>
<keyword evidence="7" id="KW-0084">Basement membrane</keyword>
<comment type="function">
    <text evidence="12">May act as a cell-binding protein.</text>
</comment>
<dbReference type="KEGG" id="gsh:117354126"/>
<dbReference type="InterPro" id="IPR020901">
    <property type="entry name" value="Prtase_inh_Kunz-CS"/>
</dbReference>
<dbReference type="InterPro" id="IPR050149">
    <property type="entry name" value="Collagen_superfamily"/>
</dbReference>
<dbReference type="PROSITE" id="PS50234">
    <property type="entry name" value="VWFA"/>
    <property type="match status" value="2"/>
</dbReference>
<feature type="compositionally biased region" description="Low complexity" evidence="15">
    <location>
        <begin position="584"/>
        <end position="613"/>
    </location>
</feature>
<dbReference type="Pfam" id="PF01391">
    <property type="entry name" value="Collagen"/>
    <property type="match status" value="1"/>
</dbReference>
<dbReference type="GO" id="GO:0005615">
    <property type="term" value="C:extracellular space"/>
    <property type="evidence" value="ECO:0007669"/>
    <property type="project" value="TreeGrafter"/>
</dbReference>
<evidence type="ECO:0000256" key="2">
    <source>
        <dbReference type="ARBA" id="ARBA00022525"/>
    </source>
</evidence>
<keyword evidence="9" id="KW-0722">Serine protease inhibitor</keyword>
<feature type="domain" description="BPTI/Kunitz inhibitor" evidence="17">
    <location>
        <begin position="1118"/>
        <end position="1168"/>
    </location>
</feature>
<proteinExistence type="inferred from homology"/>
<dbReference type="PRINTS" id="PR00453">
    <property type="entry name" value="VWFADOMAIN"/>
</dbReference>
<dbReference type="PRINTS" id="PR00759">
    <property type="entry name" value="BASICPTASE"/>
</dbReference>
<dbReference type="SMART" id="SM00327">
    <property type="entry name" value="VWA"/>
    <property type="match status" value="2"/>
</dbReference>
<feature type="compositionally biased region" description="Basic and acidic residues" evidence="15">
    <location>
        <begin position="570"/>
        <end position="581"/>
    </location>
</feature>
<feature type="domain" description="VWFA" evidence="16">
    <location>
        <begin position="821"/>
        <end position="1004"/>
    </location>
</feature>